<proteinExistence type="predicted"/>
<protein>
    <submittedName>
        <fullName evidence="2">Uncharacterized protein</fullName>
    </submittedName>
</protein>
<evidence type="ECO:0000313" key="3">
    <source>
        <dbReference type="Proteomes" id="UP000215914"/>
    </source>
</evidence>
<evidence type="ECO:0000313" key="2">
    <source>
        <dbReference type="EMBL" id="OTF85069.1"/>
    </source>
</evidence>
<feature type="compositionally biased region" description="Basic residues" evidence="1">
    <location>
        <begin position="25"/>
        <end position="41"/>
    </location>
</feature>
<gene>
    <name evidence="2" type="ORF">HannXRQ_Chr17g0535971</name>
</gene>
<feature type="region of interest" description="Disordered" evidence="1">
    <location>
        <begin position="1"/>
        <end position="43"/>
    </location>
</feature>
<organism evidence="2 3">
    <name type="scientific">Helianthus annuus</name>
    <name type="common">Common sunflower</name>
    <dbReference type="NCBI Taxonomy" id="4232"/>
    <lineage>
        <taxon>Eukaryota</taxon>
        <taxon>Viridiplantae</taxon>
        <taxon>Streptophyta</taxon>
        <taxon>Embryophyta</taxon>
        <taxon>Tracheophyta</taxon>
        <taxon>Spermatophyta</taxon>
        <taxon>Magnoliopsida</taxon>
        <taxon>eudicotyledons</taxon>
        <taxon>Gunneridae</taxon>
        <taxon>Pentapetalae</taxon>
        <taxon>asterids</taxon>
        <taxon>campanulids</taxon>
        <taxon>Asterales</taxon>
        <taxon>Asteraceae</taxon>
        <taxon>Asteroideae</taxon>
        <taxon>Heliantheae alliance</taxon>
        <taxon>Heliantheae</taxon>
        <taxon>Helianthus</taxon>
    </lineage>
</organism>
<sequence length="284" mass="33135">MGKKRVTYDEDKPPNDHHVHVPIDHHHHHHHRHHNRQKPKKVKSEAKLLHTLNSHLKKLSKYRSRKLISLSTPPSPNISLENNKKHHGHLSSWLKNDQNDDGYDWFMGFHFDHDDQGDMGAFEFGQELFKPTSFIGYENNEDLFGGNFVFEPDLNASHNVVMVFEECGLGYYIPDPIMNFDNDDEGRHIYDMLKLSSQEEMINEFLKFPKPWLQDGLQVKTYRPPSLPCQPHQLSENVCNYHSQEITNDKKLEVTTCNRSPSQQSTTKVETGDAVIGTVHRRRR</sequence>
<accession>A0A251RQF9</accession>
<evidence type="ECO:0000256" key="1">
    <source>
        <dbReference type="SAM" id="MobiDB-lite"/>
    </source>
</evidence>
<dbReference type="InParanoid" id="A0A251RQF9"/>
<feature type="compositionally biased region" description="Basic and acidic residues" evidence="1">
    <location>
        <begin position="1"/>
        <end position="24"/>
    </location>
</feature>
<dbReference type="Proteomes" id="UP000215914">
    <property type="component" value="Chromosome 17"/>
</dbReference>
<dbReference type="AlphaFoldDB" id="A0A251RQF9"/>
<reference evidence="3" key="1">
    <citation type="journal article" date="2017" name="Nature">
        <title>The sunflower genome provides insights into oil metabolism, flowering and Asterid evolution.</title>
        <authorList>
            <person name="Badouin H."/>
            <person name="Gouzy J."/>
            <person name="Grassa C.J."/>
            <person name="Murat F."/>
            <person name="Staton S.E."/>
            <person name="Cottret L."/>
            <person name="Lelandais-Briere C."/>
            <person name="Owens G.L."/>
            <person name="Carrere S."/>
            <person name="Mayjonade B."/>
            <person name="Legrand L."/>
            <person name="Gill N."/>
            <person name="Kane N.C."/>
            <person name="Bowers J.E."/>
            <person name="Hubner S."/>
            <person name="Bellec A."/>
            <person name="Berard A."/>
            <person name="Berges H."/>
            <person name="Blanchet N."/>
            <person name="Boniface M.C."/>
            <person name="Brunel D."/>
            <person name="Catrice O."/>
            <person name="Chaidir N."/>
            <person name="Claudel C."/>
            <person name="Donnadieu C."/>
            <person name="Faraut T."/>
            <person name="Fievet G."/>
            <person name="Helmstetter N."/>
            <person name="King M."/>
            <person name="Knapp S.J."/>
            <person name="Lai Z."/>
            <person name="Le Paslier M.C."/>
            <person name="Lippi Y."/>
            <person name="Lorenzon L."/>
            <person name="Mandel J.R."/>
            <person name="Marage G."/>
            <person name="Marchand G."/>
            <person name="Marquand E."/>
            <person name="Bret-Mestries E."/>
            <person name="Morien E."/>
            <person name="Nambeesan S."/>
            <person name="Nguyen T."/>
            <person name="Pegot-Espagnet P."/>
            <person name="Pouilly N."/>
            <person name="Raftis F."/>
            <person name="Sallet E."/>
            <person name="Schiex T."/>
            <person name="Thomas J."/>
            <person name="Vandecasteele C."/>
            <person name="Vares D."/>
            <person name="Vear F."/>
            <person name="Vautrin S."/>
            <person name="Crespi M."/>
            <person name="Mangin B."/>
            <person name="Burke J.M."/>
            <person name="Salse J."/>
            <person name="Munos S."/>
            <person name="Vincourt P."/>
            <person name="Rieseberg L.H."/>
            <person name="Langlade N.B."/>
        </authorList>
    </citation>
    <scope>NUCLEOTIDE SEQUENCE [LARGE SCALE GENOMIC DNA]</scope>
    <source>
        <strain evidence="3">cv. SF193</strain>
    </source>
</reference>
<name>A0A251RQF9_HELAN</name>
<keyword evidence="3" id="KW-1185">Reference proteome</keyword>
<dbReference type="EMBL" id="CM007906">
    <property type="protein sequence ID" value="OTF85069.1"/>
    <property type="molecule type" value="Genomic_DNA"/>
</dbReference>